<dbReference type="PANTHER" id="PTHR21549">
    <property type="entry name" value="MUTATED IN BLADDER CANCER 1"/>
    <property type="match status" value="1"/>
</dbReference>
<dbReference type="OMA" id="PRYRLQA"/>
<evidence type="ECO:0000256" key="1">
    <source>
        <dbReference type="ARBA" id="ARBA00023054"/>
    </source>
</evidence>
<keyword evidence="3" id="KW-0477">Merozoite</keyword>
<name>C5KWP7_PERM5</name>
<keyword evidence="1 2" id="KW-0175">Coiled coil</keyword>
<dbReference type="OrthoDB" id="448087at2759"/>
<protein>
    <submittedName>
        <fullName evidence="3">Merozoite surface protein, putative</fullName>
    </submittedName>
</protein>
<evidence type="ECO:0000313" key="4">
    <source>
        <dbReference type="Proteomes" id="UP000007800"/>
    </source>
</evidence>
<dbReference type="InterPro" id="IPR039902">
    <property type="entry name" value="CCDC148/CCDC112"/>
</dbReference>
<dbReference type="PANTHER" id="PTHR21549:SF1">
    <property type="entry name" value="COILED-COIL DOMAIN-CONTAINING PROTEIN 148"/>
    <property type="match status" value="1"/>
</dbReference>
<feature type="coiled-coil region" evidence="2">
    <location>
        <begin position="223"/>
        <end position="267"/>
    </location>
</feature>
<evidence type="ECO:0000313" key="3">
    <source>
        <dbReference type="EMBL" id="EER11122.1"/>
    </source>
</evidence>
<dbReference type="Proteomes" id="UP000007800">
    <property type="component" value="Unassembled WGS sequence"/>
</dbReference>
<gene>
    <name evidence="3" type="ORF">Pmar_PMAR020101</name>
</gene>
<sequence>MLGPCLQILALREGVRVGQWTHDETLELISNIHRELEEEPVVDLIGHRDSIREALEIVANAQTTGVVSRDIENLSDAEEELLEEGSRHLELPKVIVKYEKVLEEINQKCCEQLTTSSAKIKAVKAALMDVLPQCGQLSLHAGVVGTALELLFPGVSKQRASEIKRLATHAGLLRRERRAIFRRWRERRLEALHAAQKQYKAWAEGKVEEVAALEKRTRVLVKAQALRERLDEALALKQALEAGERIEARERAEAASVREAAKEAQKRQYTEALKKRVEEHGRGKEEIMKEKARQDVVEKLRDEELRRAKRKMLAARVAYREKMATIRAAEQECRKEACRAEAEQRKLRIQRAIQKFRVTVEADPERLSAIPSHKKTTGEHPLPREIFRRDGYGIDDLEKDPRYRLQAALFEAGLYMSESGHEVMLSMVPRNT</sequence>
<dbReference type="RefSeq" id="XP_002779327.1">
    <property type="nucleotide sequence ID" value="XM_002779281.1"/>
</dbReference>
<dbReference type="GeneID" id="9056656"/>
<dbReference type="InParanoid" id="C5KWP7"/>
<organism evidence="4">
    <name type="scientific">Perkinsus marinus (strain ATCC 50983 / TXsc)</name>
    <dbReference type="NCBI Taxonomy" id="423536"/>
    <lineage>
        <taxon>Eukaryota</taxon>
        <taxon>Sar</taxon>
        <taxon>Alveolata</taxon>
        <taxon>Perkinsozoa</taxon>
        <taxon>Perkinsea</taxon>
        <taxon>Perkinsida</taxon>
        <taxon>Perkinsidae</taxon>
        <taxon>Perkinsus</taxon>
    </lineage>
</organism>
<dbReference type="EMBL" id="GG677039">
    <property type="protein sequence ID" value="EER11122.1"/>
    <property type="molecule type" value="Genomic_DNA"/>
</dbReference>
<keyword evidence="4" id="KW-1185">Reference proteome</keyword>
<proteinExistence type="predicted"/>
<reference evidence="3 4" key="1">
    <citation type="submission" date="2008-07" db="EMBL/GenBank/DDBJ databases">
        <authorList>
            <person name="El-Sayed N."/>
            <person name="Caler E."/>
            <person name="Inman J."/>
            <person name="Amedeo P."/>
            <person name="Hass B."/>
            <person name="Wortman J."/>
        </authorList>
    </citation>
    <scope>NUCLEOTIDE SEQUENCE [LARGE SCALE GENOMIC DNA]</scope>
    <source>
        <strain evidence="4">ATCC 50983 / TXsc</strain>
    </source>
</reference>
<evidence type="ECO:0000256" key="2">
    <source>
        <dbReference type="SAM" id="Coils"/>
    </source>
</evidence>
<dbReference type="AlphaFoldDB" id="C5KWP7"/>
<accession>C5KWP7</accession>